<dbReference type="PROSITE" id="PS50089">
    <property type="entry name" value="ZF_RING_2"/>
    <property type="match status" value="1"/>
</dbReference>
<accession>Q0TXH4</accession>
<sequence>MVIKKTRGATKKLGPISLGHKTIRFQTRGNDKRTFSVHEDLICAHSLVFKEKLQKVRKTLEGECSICHEELDPCKGDIAFCKGSCGQNIHEKCIQQWTRTQRAGSTTCRMCRKPWVMGAEDLITLDSELDPDAVQIYLDWLYTGQLHISEAITRESNEFNIQLLKAWIVSEAFGDRAFRKDIIVQHYAAIDEDDNWEFAFEDNNHDYTQSFVVDSVHAHADWDAIDDDIDNYPDEFVRKLCLAGIQFKQNQGTTAKDDMRENWE</sequence>
<dbReference type="VEuPathDB" id="FungiDB:JI435_157380"/>
<dbReference type="GO" id="GO:0061630">
    <property type="term" value="F:ubiquitin protein ligase activity"/>
    <property type="evidence" value="ECO:0007669"/>
    <property type="project" value="InterPro"/>
</dbReference>
<dbReference type="PROSITE" id="PS51292">
    <property type="entry name" value="ZF_RING_CH"/>
    <property type="match status" value="1"/>
</dbReference>
<dbReference type="EMBL" id="CH445364">
    <property type="protein sequence ID" value="EAT76833.1"/>
    <property type="molecule type" value="Genomic_DNA"/>
</dbReference>
<evidence type="ECO:0000313" key="7">
    <source>
        <dbReference type="EMBL" id="EAT76833.1"/>
    </source>
</evidence>
<proteinExistence type="predicted"/>
<dbReference type="Gene3D" id="3.30.710.10">
    <property type="entry name" value="Potassium Channel Kv1.1, Chain A"/>
    <property type="match status" value="1"/>
</dbReference>
<dbReference type="eggNOG" id="ENOG502T4CQ">
    <property type="taxonomic scope" value="Eukaryota"/>
</dbReference>
<evidence type="ECO:0000259" key="5">
    <source>
        <dbReference type="PROSITE" id="PS50089"/>
    </source>
</evidence>
<dbReference type="GO" id="GO:0008270">
    <property type="term" value="F:zinc ion binding"/>
    <property type="evidence" value="ECO:0007669"/>
    <property type="project" value="UniProtKB-KW"/>
</dbReference>
<evidence type="ECO:0000256" key="4">
    <source>
        <dbReference type="PROSITE-ProRule" id="PRU00175"/>
    </source>
</evidence>
<dbReference type="CDD" id="cd18186">
    <property type="entry name" value="BTB_POZ_ZBTB_KLHL-like"/>
    <property type="match status" value="1"/>
</dbReference>
<dbReference type="InterPro" id="IPR011016">
    <property type="entry name" value="Znf_RING-CH"/>
</dbReference>
<dbReference type="Proteomes" id="UP000001055">
    <property type="component" value="Unassembled WGS sequence"/>
</dbReference>
<dbReference type="Gene3D" id="3.30.40.10">
    <property type="entry name" value="Zinc/RING finger domain, C3HC4 (zinc finger)"/>
    <property type="match status" value="1"/>
</dbReference>
<keyword evidence="1" id="KW-0479">Metal-binding</keyword>
<dbReference type="RefSeq" id="XP_001805876.1">
    <property type="nucleotide sequence ID" value="XM_001805824.1"/>
</dbReference>
<dbReference type="PANTHER" id="PTHR21540:SF0">
    <property type="entry name" value="PHD FAMILY PROTEIN"/>
    <property type="match status" value="1"/>
</dbReference>
<dbReference type="AlphaFoldDB" id="Q0TXH4"/>
<keyword evidence="3" id="KW-0862">Zinc</keyword>
<protein>
    <submittedName>
        <fullName evidence="7">Uncharacterized protein</fullName>
    </submittedName>
</protein>
<organism evidence="7 8">
    <name type="scientific">Phaeosphaeria nodorum (strain SN15 / ATCC MYA-4574 / FGSC 10173)</name>
    <name type="common">Glume blotch fungus</name>
    <name type="synonym">Parastagonospora nodorum</name>
    <dbReference type="NCBI Taxonomy" id="321614"/>
    <lineage>
        <taxon>Eukaryota</taxon>
        <taxon>Fungi</taxon>
        <taxon>Dikarya</taxon>
        <taxon>Ascomycota</taxon>
        <taxon>Pezizomycotina</taxon>
        <taxon>Dothideomycetes</taxon>
        <taxon>Pleosporomycetidae</taxon>
        <taxon>Pleosporales</taxon>
        <taxon>Pleosporineae</taxon>
        <taxon>Phaeosphaeriaceae</taxon>
        <taxon>Parastagonospora</taxon>
    </lineage>
</organism>
<evidence type="ECO:0000313" key="8">
    <source>
        <dbReference type="Proteomes" id="UP000001055"/>
    </source>
</evidence>
<dbReference type="OMA" id="FHESCME"/>
<dbReference type="InterPro" id="IPR013083">
    <property type="entry name" value="Znf_RING/FYVE/PHD"/>
</dbReference>
<dbReference type="PANTHER" id="PTHR21540">
    <property type="entry name" value="RING FINGER AND SWIM DOMAIN-CONTAINING PROTEIN 2"/>
    <property type="match status" value="1"/>
</dbReference>
<evidence type="ECO:0000256" key="2">
    <source>
        <dbReference type="ARBA" id="ARBA00022771"/>
    </source>
</evidence>
<reference evidence="8" key="1">
    <citation type="journal article" date="2007" name="Plant Cell">
        <title>Dothideomycete-plant interactions illuminated by genome sequencing and EST analysis of the wheat pathogen Stagonospora nodorum.</title>
        <authorList>
            <person name="Hane J.K."/>
            <person name="Lowe R.G."/>
            <person name="Solomon P.S."/>
            <person name="Tan K.C."/>
            <person name="Schoch C.L."/>
            <person name="Spatafora J.W."/>
            <person name="Crous P.W."/>
            <person name="Kodira C."/>
            <person name="Birren B.W."/>
            <person name="Galagan J.E."/>
            <person name="Torriani S.F."/>
            <person name="McDonald B.A."/>
            <person name="Oliver R.P."/>
        </authorList>
    </citation>
    <scope>NUCLEOTIDE SEQUENCE [LARGE SCALE GENOMIC DNA]</scope>
    <source>
        <strain evidence="8">SN15 / ATCC MYA-4574 / FGSC 10173</strain>
    </source>
</reference>
<dbReference type="KEGG" id="pno:SNOG_15738"/>
<dbReference type="InterPro" id="IPR011333">
    <property type="entry name" value="SKP1/BTB/POZ_sf"/>
</dbReference>
<dbReference type="SMART" id="SM00744">
    <property type="entry name" value="RINGv"/>
    <property type="match status" value="1"/>
</dbReference>
<feature type="domain" description="RING-type" evidence="5">
    <location>
        <begin position="64"/>
        <end position="112"/>
    </location>
</feature>
<dbReference type="SUPFAM" id="SSF57850">
    <property type="entry name" value="RING/U-box"/>
    <property type="match status" value="1"/>
</dbReference>
<feature type="domain" description="RING-CH-type" evidence="6">
    <location>
        <begin position="56"/>
        <end position="118"/>
    </location>
</feature>
<keyword evidence="2 4" id="KW-0863">Zinc-finger</keyword>
<evidence type="ECO:0000256" key="3">
    <source>
        <dbReference type="ARBA" id="ARBA00022833"/>
    </source>
</evidence>
<dbReference type="InterPro" id="IPR039903">
    <property type="entry name" value="Zswim2"/>
</dbReference>
<dbReference type="InterPro" id="IPR001841">
    <property type="entry name" value="Znf_RING"/>
</dbReference>
<dbReference type="GeneID" id="5982806"/>
<evidence type="ECO:0000259" key="6">
    <source>
        <dbReference type="PROSITE" id="PS51292"/>
    </source>
</evidence>
<name>Q0TXH4_PHANO</name>
<dbReference type="InParanoid" id="Q0TXH4"/>
<evidence type="ECO:0000256" key="1">
    <source>
        <dbReference type="ARBA" id="ARBA00022723"/>
    </source>
</evidence>
<dbReference type="HOGENOM" id="CLU_086448_1_0_1"/>
<gene>
    <name evidence="7" type="ORF">SNOG_15738</name>
</gene>